<feature type="domain" description="Major facilitator superfamily (MFS) profile" evidence="7">
    <location>
        <begin position="71"/>
        <end position="529"/>
    </location>
</feature>
<feature type="transmembrane region" description="Helical" evidence="6">
    <location>
        <begin position="473"/>
        <end position="492"/>
    </location>
</feature>
<feature type="transmembrane region" description="Helical" evidence="6">
    <location>
        <begin position="504"/>
        <end position="525"/>
    </location>
</feature>
<evidence type="ECO:0000259" key="7">
    <source>
        <dbReference type="PROSITE" id="PS50850"/>
    </source>
</evidence>
<dbReference type="Pfam" id="PF07690">
    <property type="entry name" value="MFS_1"/>
    <property type="match status" value="1"/>
</dbReference>
<evidence type="ECO:0000256" key="1">
    <source>
        <dbReference type="ARBA" id="ARBA00004141"/>
    </source>
</evidence>
<dbReference type="EMBL" id="JAOQAV010000040">
    <property type="protein sequence ID" value="KAJ4181433.1"/>
    <property type="molecule type" value="Genomic_DNA"/>
</dbReference>
<feature type="transmembrane region" description="Helical" evidence="6">
    <location>
        <begin position="437"/>
        <end position="461"/>
    </location>
</feature>
<feature type="transmembrane region" description="Helical" evidence="6">
    <location>
        <begin position="368"/>
        <end position="389"/>
    </location>
</feature>
<comment type="subcellular location">
    <subcellularLocation>
        <location evidence="1">Membrane</location>
        <topology evidence="1">Multi-pass membrane protein</topology>
    </subcellularLocation>
</comment>
<evidence type="ECO:0000256" key="6">
    <source>
        <dbReference type="SAM" id="Phobius"/>
    </source>
</evidence>
<dbReference type="PROSITE" id="PS50850">
    <property type="entry name" value="MFS"/>
    <property type="match status" value="1"/>
</dbReference>
<evidence type="ECO:0000256" key="4">
    <source>
        <dbReference type="ARBA" id="ARBA00023136"/>
    </source>
</evidence>
<dbReference type="InterPro" id="IPR011701">
    <property type="entry name" value="MFS"/>
</dbReference>
<evidence type="ECO:0000256" key="5">
    <source>
        <dbReference type="ARBA" id="ARBA00023180"/>
    </source>
</evidence>
<evidence type="ECO:0000256" key="2">
    <source>
        <dbReference type="ARBA" id="ARBA00022692"/>
    </source>
</evidence>
<dbReference type="InterPro" id="IPR036259">
    <property type="entry name" value="MFS_trans_sf"/>
</dbReference>
<feature type="transmembrane region" description="Helical" evidence="6">
    <location>
        <begin position="69"/>
        <end position="92"/>
    </location>
</feature>
<feature type="transmembrane region" description="Helical" evidence="6">
    <location>
        <begin position="137"/>
        <end position="154"/>
    </location>
</feature>
<feature type="transmembrane region" description="Helical" evidence="6">
    <location>
        <begin position="225"/>
        <end position="245"/>
    </location>
</feature>
<keyword evidence="3 6" id="KW-1133">Transmembrane helix</keyword>
<protein>
    <recommendedName>
        <fullName evidence="7">Major facilitator superfamily (MFS) profile domain-containing protein</fullName>
    </recommendedName>
</protein>
<proteinExistence type="predicted"/>
<organism evidence="8 9">
    <name type="scientific">Fusarium falciforme</name>
    <dbReference type="NCBI Taxonomy" id="195108"/>
    <lineage>
        <taxon>Eukaryota</taxon>
        <taxon>Fungi</taxon>
        <taxon>Dikarya</taxon>
        <taxon>Ascomycota</taxon>
        <taxon>Pezizomycotina</taxon>
        <taxon>Sordariomycetes</taxon>
        <taxon>Hypocreomycetidae</taxon>
        <taxon>Hypocreales</taxon>
        <taxon>Nectriaceae</taxon>
        <taxon>Fusarium</taxon>
        <taxon>Fusarium solani species complex</taxon>
    </lineage>
</organism>
<feature type="transmembrane region" description="Helical" evidence="6">
    <location>
        <begin position="166"/>
        <end position="189"/>
    </location>
</feature>
<gene>
    <name evidence="8" type="ORF">NW755_010969</name>
</gene>
<keyword evidence="2 6" id="KW-0812">Transmembrane</keyword>
<dbReference type="GO" id="GO:0022857">
    <property type="term" value="F:transmembrane transporter activity"/>
    <property type="evidence" value="ECO:0007669"/>
    <property type="project" value="InterPro"/>
</dbReference>
<evidence type="ECO:0000313" key="8">
    <source>
        <dbReference type="EMBL" id="KAJ4181433.1"/>
    </source>
</evidence>
<evidence type="ECO:0000313" key="9">
    <source>
        <dbReference type="Proteomes" id="UP001152087"/>
    </source>
</evidence>
<comment type="caution">
    <text evidence="8">The sequence shown here is derived from an EMBL/GenBank/DDBJ whole genome shotgun (WGS) entry which is preliminary data.</text>
</comment>
<feature type="transmembrane region" description="Helical" evidence="6">
    <location>
        <begin position="112"/>
        <end position="130"/>
    </location>
</feature>
<keyword evidence="4 6" id="KW-0472">Membrane</keyword>
<name>A0A9W8QY36_9HYPO</name>
<feature type="transmembrane region" description="Helical" evidence="6">
    <location>
        <begin position="198"/>
        <end position="219"/>
    </location>
</feature>
<keyword evidence="5" id="KW-0325">Glycoprotein</keyword>
<dbReference type="Proteomes" id="UP001152087">
    <property type="component" value="Unassembled WGS sequence"/>
</dbReference>
<dbReference type="GO" id="GO:0005886">
    <property type="term" value="C:plasma membrane"/>
    <property type="evidence" value="ECO:0007669"/>
    <property type="project" value="TreeGrafter"/>
</dbReference>
<dbReference type="Gene3D" id="1.20.1250.20">
    <property type="entry name" value="MFS general substrate transporter like domains"/>
    <property type="match status" value="1"/>
</dbReference>
<dbReference type="SUPFAM" id="SSF103473">
    <property type="entry name" value="MFS general substrate transporter"/>
    <property type="match status" value="1"/>
</dbReference>
<dbReference type="AlphaFoldDB" id="A0A9W8QY36"/>
<keyword evidence="9" id="KW-1185">Reference proteome</keyword>
<sequence>MMGESTSSSNTELFITMAPSSQPEQNPDFWAPGTVIIADRDELINGTILHPTPTDDPNDPLNWSALRKAVNFALVSLYVLLTFVQLDIGFTAWEQMQGELRFSVDQLNGSAAVNYAGLAVGCILFIPFAYKYGRRPVYLFSALLQFVSCIWFATTKNIGDSYGSNLISGLGGAVSETIAQMTIADLFFVHDHASMNGWYLFSTFTGAYLGPVASGYIVESQGWRWMWWWCVILFGINLVLILLFFEETKFTRVLTGSHEVASDQGERNESTETSRDKQAQLQQVNSAVQLESPPRKKSYRERLAWVTKTDGSMLHDFYQPVVVLFTFPAVAYTAATFGTLLAWFAILISTQSTYLFLPPYNFTAVGVGLMNLAPFVGSLPGVFFGGYLNDKSIVWLAKRNNGIYEPEMRLWLALPMAIITPAGILTFGLGLNSGASWPVLAVGLGMFAFGLTVAGDVALSYSMDCYHDIVGNALVGVVFVRNVLAVVVLFALTPWTKAMGLQGLHIFISVVCFVVLLLPAVLLVWGKKGRVATRNAYMKMSQQQPTGRDFS</sequence>
<evidence type="ECO:0000256" key="3">
    <source>
        <dbReference type="ARBA" id="ARBA00022989"/>
    </source>
</evidence>
<dbReference type="PANTHER" id="PTHR23502:SF50">
    <property type="entry name" value="TRANSPORTER, PUTATIVE (AFU_ORTHOLOGUE AFUA_5G00430)-RELATED"/>
    <property type="match status" value="1"/>
</dbReference>
<accession>A0A9W8QY36</accession>
<feature type="transmembrane region" description="Helical" evidence="6">
    <location>
        <begin position="410"/>
        <end position="431"/>
    </location>
</feature>
<dbReference type="OrthoDB" id="5215911at2759"/>
<reference evidence="8" key="1">
    <citation type="submission" date="2022-09" db="EMBL/GenBank/DDBJ databases">
        <title>Fusarium specimens isolated from Avocado Roots.</title>
        <authorList>
            <person name="Stajich J."/>
            <person name="Roper C."/>
            <person name="Heimlech-Rivalta G."/>
        </authorList>
    </citation>
    <scope>NUCLEOTIDE SEQUENCE</scope>
    <source>
        <strain evidence="8">A02</strain>
    </source>
</reference>
<dbReference type="PANTHER" id="PTHR23502">
    <property type="entry name" value="MAJOR FACILITATOR SUPERFAMILY"/>
    <property type="match status" value="1"/>
</dbReference>
<feature type="transmembrane region" description="Helical" evidence="6">
    <location>
        <begin position="321"/>
        <end position="348"/>
    </location>
</feature>
<dbReference type="InterPro" id="IPR020846">
    <property type="entry name" value="MFS_dom"/>
</dbReference>